<dbReference type="EMBL" id="RSFA01000017">
    <property type="protein sequence ID" value="RSD32066.1"/>
    <property type="molecule type" value="Genomic_DNA"/>
</dbReference>
<dbReference type="InterPro" id="IPR052751">
    <property type="entry name" value="Plant_MAPKKK"/>
</dbReference>
<dbReference type="OrthoDB" id="9801841at2"/>
<dbReference type="PANTHER" id="PTHR48011:SF4">
    <property type="entry name" value="MITOGEN-ACTIVATED PROTEIN KINASE KINASE KINASE 19"/>
    <property type="match status" value="1"/>
</dbReference>
<dbReference type="PROSITE" id="PS50011">
    <property type="entry name" value="PROTEIN_KINASE_DOM"/>
    <property type="match status" value="1"/>
</dbReference>
<accession>A0A427U5Z6</accession>
<keyword evidence="2" id="KW-0808">Transferase</keyword>
<dbReference type="AlphaFoldDB" id="A0A427U5Z6"/>
<evidence type="ECO:0000313" key="3">
    <source>
        <dbReference type="Proteomes" id="UP000269041"/>
    </source>
</evidence>
<organism evidence="2 3">
    <name type="scientific">Vibrio pectenicida</name>
    <dbReference type="NCBI Taxonomy" id="62763"/>
    <lineage>
        <taxon>Bacteria</taxon>
        <taxon>Pseudomonadati</taxon>
        <taxon>Pseudomonadota</taxon>
        <taxon>Gammaproteobacteria</taxon>
        <taxon>Vibrionales</taxon>
        <taxon>Vibrionaceae</taxon>
        <taxon>Vibrio</taxon>
    </lineage>
</organism>
<dbReference type="GO" id="GO:0005524">
    <property type="term" value="F:ATP binding"/>
    <property type="evidence" value="ECO:0007669"/>
    <property type="project" value="InterPro"/>
</dbReference>
<protein>
    <submittedName>
        <fullName evidence="2">Protein kinase</fullName>
    </submittedName>
</protein>
<name>A0A427U5Z6_9VIBR</name>
<dbReference type="GO" id="GO:0004672">
    <property type="term" value="F:protein kinase activity"/>
    <property type="evidence" value="ECO:0007669"/>
    <property type="project" value="InterPro"/>
</dbReference>
<dbReference type="GO" id="GO:0007165">
    <property type="term" value="P:signal transduction"/>
    <property type="evidence" value="ECO:0007669"/>
    <property type="project" value="TreeGrafter"/>
</dbReference>
<dbReference type="Pfam" id="PF00069">
    <property type="entry name" value="Pkinase"/>
    <property type="match status" value="1"/>
</dbReference>
<sequence length="189" mass="21548">MVEQLSGESNQKLVVHAKPHKLIKIDNLSGYYIKQLNTQEALEREWTALNECKGSGIQSVLYVDWERLQLTLEFDRYAIPLSEFGPQDLALFNSLIPDIINVISHCHKNGWVHGDIKPSNMLYVPYLEDIRLIDFGASLRLGTSRELLTDWQGTPMFASSKQMNGEGLVTVDDDWYSLMKIINQVIHNG</sequence>
<keyword evidence="3" id="KW-1185">Reference proteome</keyword>
<dbReference type="SUPFAM" id="SSF56112">
    <property type="entry name" value="Protein kinase-like (PK-like)"/>
    <property type="match status" value="1"/>
</dbReference>
<dbReference type="PANTHER" id="PTHR48011">
    <property type="entry name" value="CCR4-NOT TRANSCRIPTIONAL COMPLEX SUBUNIT CAF120-RELATED"/>
    <property type="match status" value="1"/>
</dbReference>
<dbReference type="Proteomes" id="UP000269041">
    <property type="component" value="Unassembled WGS sequence"/>
</dbReference>
<keyword evidence="2" id="KW-0418">Kinase</keyword>
<evidence type="ECO:0000313" key="2">
    <source>
        <dbReference type="EMBL" id="RSD32066.1"/>
    </source>
</evidence>
<reference evidence="2 3" key="1">
    <citation type="submission" date="2018-12" db="EMBL/GenBank/DDBJ databases">
        <title>Genomic taxonomy of the Vibrionaceae family.</title>
        <authorList>
            <person name="Gomez-Gil B."/>
            <person name="Enciso-Ibarra K."/>
        </authorList>
    </citation>
    <scope>NUCLEOTIDE SEQUENCE [LARGE SCALE GENOMIC DNA]</scope>
    <source>
        <strain evidence="2 3">CAIM 594</strain>
    </source>
</reference>
<evidence type="ECO:0000259" key="1">
    <source>
        <dbReference type="PROSITE" id="PS50011"/>
    </source>
</evidence>
<feature type="domain" description="Protein kinase" evidence="1">
    <location>
        <begin position="1"/>
        <end position="189"/>
    </location>
</feature>
<dbReference type="Gene3D" id="1.10.510.10">
    <property type="entry name" value="Transferase(Phosphotransferase) domain 1"/>
    <property type="match status" value="1"/>
</dbReference>
<comment type="caution">
    <text evidence="2">The sequence shown here is derived from an EMBL/GenBank/DDBJ whole genome shotgun (WGS) entry which is preliminary data.</text>
</comment>
<dbReference type="InterPro" id="IPR011009">
    <property type="entry name" value="Kinase-like_dom_sf"/>
</dbReference>
<proteinExistence type="predicted"/>
<gene>
    <name evidence="2" type="ORF">EJA03_05750</name>
</gene>
<dbReference type="InterPro" id="IPR000719">
    <property type="entry name" value="Prot_kinase_dom"/>
</dbReference>